<protein>
    <submittedName>
        <fullName evidence="1">Uncharacterized protein</fullName>
    </submittedName>
</protein>
<dbReference type="SUPFAM" id="SSF52540">
    <property type="entry name" value="P-loop containing nucleoside triphosphate hydrolases"/>
    <property type="match status" value="1"/>
</dbReference>
<dbReference type="Gene3D" id="3.40.50.300">
    <property type="entry name" value="P-loop containing nucleotide triphosphate hydrolases"/>
    <property type="match status" value="1"/>
</dbReference>
<reference evidence="1 2" key="1">
    <citation type="submission" date="2016-07" db="EMBL/GenBank/DDBJ databases">
        <title>Pervasive Adenine N6-methylation of Active Genes in Fungi.</title>
        <authorList>
            <consortium name="DOE Joint Genome Institute"/>
            <person name="Mondo S.J."/>
            <person name="Dannebaum R.O."/>
            <person name="Kuo R.C."/>
            <person name="Labutti K."/>
            <person name="Haridas S."/>
            <person name="Kuo A."/>
            <person name="Salamov A."/>
            <person name="Ahrendt S.R."/>
            <person name="Lipzen A."/>
            <person name="Sullivan W."/>
            <person name="Andreopoulos W.B."/>
            <person name="Clum A."/>
            <person name="Lindquist E."/>
            <person name="Daum C."/>
            <person name="Ramamoorthy G.K."/>
            <person name="Gryganskyi A."/>
            <person name="Culley D."/>
            <person name="Magnuson J.K."/>
            <person name="James T.Y."/>
            <person name="O'Malley M.A."/>
            <person name="Stajich J.E."/>
            <person name="Spatafora J.W."/>
            <person name="Visel A."/>
            <person name="Grigoriev I.V."/>
        </authorList>
    </citation>
    <scope>NUCLEOTIDE SEQUENCE [LARGE SCALE GENOMIC DNA]</scope>
    <source>
        <strain evidence="1 2">JEL800</strain>
    </source>
</reference>
<dbReference type="InterPro" id="IPR027417">
    <property type="entry name" value="P-loop_NTPase"/>
</dbReference>
<sequence length="599" mass="67930">MKEFNVIVIGVTQSGKSQFIKGLHDYAGCEVEPTRLKIGKGNEAITKASDLYTLQFNAFKVPKINKQPFVDAWENSVKSVQDKIKGRFHVFEKERKTEAEFKVDELDDFYHASAKTNDFEIESKQMETPFLLNIIDTPGLDDTDTVKDDTVDVTHLANVLMKVKAFKEIHAVVLVLGMTSSFSGSLANALLTYSKNLSQLTQNFIILHTKYNVQQAMEEAKRNNTNFVLGDISPRVNALNDFFVTYGIQWGSQPIHVAMDNKADKYSKPCHRAFFYDGMSKFLSILQDLKPTQVQNIQVTKPLIFLDRDQHILQRIKYHIEKTKSELAKYSIGNEAENAKYSKLADEVAEISGKIFTMTQELQNLDTEEYIECGSLEWNENPTFFFQPHIVKVKEAVTEFDIVDVTKVKMVPFENPWRNEKQQKKQYSVGLMGGVIRGWHGRVRLFTTRRDVYKLRIAVLKSTIESKKELLISQKAHLKQVGMQLGGNETALDSLNNSLAQYEKALQQCKSEMCDLRFFIGCIDLYKSVVADNRSIVADQVELLVQAYVNHALGDPLPKYEPRAEAVPNVSRAEAVPKIATIIRDVTGHLSGVFLGSSR</sequence>
<comment type="caution">
    <text evidence="1">The sequence shown here is derived from an EMBL/GenBank/DDBJ whole genome shotgun (WGS) entry which is preliminary data.</text>
</comment>
<gene>
    <name evidence="1" type="ORF">BCR33DRAFT_820112</name>
</gene>
<evidence type="ECO:0000313" key="1">
    <source>
        <dbReference type="EMBL" id="ORY43506.1"/>
    </source>
</evidence>
<organism evidence="1 2">
    <name type="scientific">Rhizoclosmatium globosum</name>
    <dbReference type="NCBI Taxonomy" id="329046"/>
    <lineage>
        <taxon>Eukaryota</taxon>
        <taxon>Fungi</taxon>
        <taxon>Fungi incertae sedis</taxon>
        <taxon>Chytridiomycota</taxon>
        <taxon>Chytridiomycota incertae sedis</taxon>
        <taxon>Chytridiomycetes</taxon>
        <taxon>Chytridiales</taxon>
        <taxon>Chytriomycetaceae</taxon>
        <taxon>Rhizoclosmatium</taxon>
    </lineage>
</organism>
<dbReference type="AlphaFoldDB" id="A0A1Y2C991"/>
<name>A0A1Y2C991_9FUNG</name>
<evidence type="ECO:0000313" key="2">
    <source>
        <dbReference type="Proteomes" id="UP000193642"/>
    </source>
</evidence>
<dbReference type="Proteomes" id="UP000193642">
    <property type="component" value="Unassembled WGS sequence"/>
</dbReference>
<dbReference type="OrthoDB" id="8954335at2759"/>
<dbReference type="EMBL" id="MCGO01000025">
    <property type="protein sequence ID" value="ORY43506.1"/>
    <property type="molecule type" value="Genomic_DNA"/>
</dbReference>
<proteinExistence type="predicted"/>
<keyword evidence="2" id="KW-1185">Reference proteome</keyword>
<accession>A0A1Y2C991</accession>